<proteinExistence type="predicted"/>
<protein>
    <submittedName>
        <fullName evidence="1">Uncharacterized protein</fullName>
    </submittedName>
</protein>
<dbReference type="EMBL" id="CP078063">
    <property type="protein sequence ID" value="UVE49629.1"/>
    <property type="molecule type" value="Genomic_DNA"/>
</dbReference>
<evidence type="ECO:0000313" key="2">
    <source>
        <dbReference type="Proteomes" id="UP001058330"/>
    </source>
</evidence>
<keyword evidence="2" id="KW-1185">Reference proteome</keyword>
<accession>A0ABY5RBU0</accession>
<gene>
    <name evidence="1" type="ORF">KU306_11990</name>
</gene>
<reference evidence="1" key="1">
    <citation type="submission" date="2021-07" db="EMBL/GenBank/DDBJ databases">
        <title>Studies on halocins as antimicrobial molecules from haloarchaea.</title>
        <authorList>
            <person name="Kumar S."/>
            <person name="Khare S.K."/>
        </authorList>
    </citation>
    <scope>NUCLEOTIDE SEQUENCE</scope>
    <source>
        <strain evidence="1">NCIM 5678</strain>
    </source>
</reference>
<sequence>MYELTYGRARLGKFDSLEDAQNERDRYHSRDDVKPELLRIWTYEPIKPNNAEISMGLDGLTIEDINRALVDEGSQI</sequence>
<dbReference type="RefSeq" id="WP_258302051.1">
    <property type="nucleotide sequence ID" value="NZ_CP078063.1"/>
</dbReference>
<dbReference type="Proteomes" id="UP001058330">
    <property type="component" value="Chromosome"/>
</dbReference>
<organism evidence="1 2">
    <name type="scientific">Haloferax larsenii</name>
    <dbReference type="NCBI Taxonomy" id="302484"/>
    <lineage>
        <taxon>Archaea</taxon>
        <taxon>Methanobacteriati</taxon>
        <taxon>Methanobacteriota</taxon>
        <taxon>Stenosarchaea group</taxon>
        <taxon>Halobacteria</taxon>
        <taxon>Halobacteriales</taxon>
        <taxon>Haloferacaceae</taxon>
        <taxon>Haloferax</taxon>
    </lineage>
</organism>
<name>A0ABY5RBU0_HALLR</name>
<evidence type="ECO:0000313" key="1">
    <source>
        <dbReference type="EMBL" id="UVE49629.1"/>
    </source>
</evidence>
<dbReference type="GeneID" id="74529638"/>